<dbReference type="EMBL" id="JACHHH010000001">
    <property type="protein sequence ID" value="MBB6040163.1"/>
    <property type="molecule type" value="Genomic_DNA"/>
</dbReference>
<evidence type="ECO:0000313" key="1">
    <source>
        <dbReference type="EMBL" id="MBB6040163.1"/>
    </source>
</evidence>
<accession>A0A7W9SDJ9</accession>
<dbReference type="RefSeq" id="WP_183681592.1">
    <property type="nucleotide sequence ID" value="NZ_JACHHH010000001.1"/>
</dbReference>
<dbReference type="AlphaFoldDB" id="A0A7W9SDJ9"/>
<protein>
    <submittedName>
        <fullName evidence="1">Uncharacterized protein</fullName>
    </submittedName>
</protein>
<evidence type="ECO:0000313" key="2">
    <source>
        <dbReference type="Proteomes" id="UP000522163"/>
    </source>
</evidence>
<sequence length="120" mass="13894">MTKGQDNSIWTELWESIKFCKESKSGKYSLDTYLDIVSEYTDRQIKLAEDEGLIYLGGECQITNLGEKATYNFEITMFFEDCSGAKILKEAKRKLPKDRFVSETNSKIGEKIKFDIQRPK</sequence>
<organism evidence="1 2">
    <name type="scientific">Oribacterium sinus</name>
    <dbReference type="NCBI Taxonomy" id="237576"/>
    <lineage>
        <taxon>Bacteria</taxon>
        <taxon>Bacillati</taxon>
        <taxon>Bacillota</taxon>
        <taxon>Clostridia</taxon>
        <taxon>Lachnospirales</taxon>
        <taxon>Lachnospiraceae</taxon>
        <taxon>Oribacterium</taxon>
    </lineage>
</organism>
<reference evidence="1 2" key="1">
    <citation type="submission" date="2020-08" db="EMBL/GenBank/DDBJ databases">
        <title>Genomic Encyclopedia of Type Strains, Phase IV (KMG-IV): sequencing the most valuable type-strain genomes for metagenomic binning, comparative biology and taxonomic classification.</title>
        <authorList>
            <person name="Goeker M."/>
        </authorList>
    </citation>
    <scope>NUCLEOTIDE SEQUENCE [LARGE SCALE GENOMIC DNA]</scope>
    <source>
        <strain evidence="1 2">DSM 17245</strain>
    </source>
</reference>
<proteinExistence type="predicted"/>
<gene>
    <name evidence="1" type="ORF">HNQ46_000124</name>
</gene>
<name>A0A7W9SDJ9_9FIRM</name>
<comment type="caution">
    <text evidence="1">The sequence shown here is derived from an EMBL/GenBank/DDBJ whole genome shotgun (WGS) entry which is preliminary data.</text>
</comment>
<dbReference type="GeneID" id="85013698"/>
<dbReference type="Proteomes" id="UP000522163">
    <property type="component" value="Unassembled WGS sequence"/>
</dbReference>